<dbReference type="EMBL" id="JACYFS010000005">
    <property type="protein sequence ID" value="MBD8083856.1"/>
    <property type="molecule type" value="Genomic_DNA"/>
</dbReference>
<proteinExistence type="predicted"/>
<evidence type="ECO:0000313" key="2">
    <source>
        <dbReference type="EMBL" id="MBD8083856.1"/>
    </source>
</evidence>
<keyword evidence="1" id="KW-1133">Transmembrane helix</keyword>
<gene>
    <name evidence="2" type="ORF">IC610_15705</name>
</gene>
<dbReference type="RefSeq" id="WP_191737687.1">
    <property type="nucleotide sequence ID" value="NZ_JACYFS010000005.1"/>
</dbReference>
<keyword evidence="1" id="KW-0812">Transmembrane</keyword>
<keyword evidence="1" id="KW-0472">Membrane</keyword>
<organism evidence="2 3">
    <name type="scientific">Chryseobacterium caseinilyticum</name>
    <dbReference type="NCBI Taxonomy" id="2771428"/>
    <lineage>
        <taxon>Bacteria</taxon>
        <taxon>Pseudomonadati</taxon>
        <taxon>Bacteroidota</taxon>
        <taxon>Flavobacteriia</taxon>
        <taxon>Flavobacteriales</taxon>
        <taxon>Weeksellaceae</taxon>
        <taxon>Chryseobacterium group</taxon>
        <taxon>Chryseobacterium</taxon>
    </lineage>
</organism>
<reference evidence="2 3" key="1">
    <citation type="submission" date="2020-09" db="EMBL/GenBank/DDBJ databases">
        <title>Genome seq and assembly of Chryseobacterium sp.</title>
        <authorList>
            <person name="Chhetri G."/>
        </authorList>
    </citation>
    <scope>NUCLEOTIDE SEQUENCE [LARGE SCALE GENOMIC DNA]</scope>
    <source>
        <strain evidence="2 3">GCR10</strain>
    </source>
</reference>
<sequence length="217" mass="24531">MKGICKDFKFQVWVASQKLPTFRGLFVLFFSFLFSFFSAQDSLLTKKSSETQITVIGKARIYSSDQSFNKILTSQKVNVIAVINYKSDDQAILITSAKKTKNLSQDAKLSQRKIITPIDKSVLAKLEKIEKKAAENGIAFKNHASDKFFNAGNASHINFILPDSHNHSQNSHIAQSIEITPVYILIFRTNNFYFNTRSKTFGYSKTYSLRPPPVSVV</sequence>
<keyword evidence="3" id="KW-1185">Reference proteome</keyword>
<accession>A0ABR8ZEX7</accession>
<name>A0ABR8ZEX7_9FLAO</name>
<comment type="caution">
    <text evidence="2">The sequence shown here is derived from an EMBL/GenBank/DDBJ whole genome shotgun (WGS) entry which is preliminary data.</text>
</comment>
<dbReference type="Proteomes" id="UP000637299">
    <property type="component" value="Unassembled WGS sequence"/>
</dbReference>
<evidence type="ECO:0000256" key="1">
    <source>
        <dbReference type="SAM" id="Phobius"/>
    </source>
</evidence>
<feature type="transmembrane region" description="Helical" evidence="1">
    <location>
        <begin position="21"/>
        <end position="39"/>
    </location>
</feature>
<evidence type="ECO:0000313" key="3">
    <source>
        <dbReference type="Proteomes" id="UP000637299"/>
    </source>
</evidence>
<protein>
    <submittedName>
        <fullName evidence="2">Uncharacterized protein</fullName>
    </submittedName>
</protein>